<proteinExistence type="predicted"/>
<feature type="compositionally biased region" description="Basic and acidic residues" evidence="1">
    <location>
        <begin position="197"/>
        <end position="210"/>
    </location>
</feature>
<evidence type="ECO:0000259" key="2">
    <source>
        <dbReference type="Pfam" id="PF16044"/>
    </source>
</evidence>
<protein>
    <recommendedName>
        <fullName evidence="6">MKRN2 opposite strand protein</fullName>
    </recommendedName>
</protein>
<dbReference type="Pfam" id="PF22795">
    <property type="entry name" value="DUF4796_N"/>
    <property type="match status" value="1"/>
</dbReference>
<organism evidence="4 5">
    <name type="scientific">Lucilia cuprina</name>
    <name type="common">Green bottle fly</name>
    <name type="synonym">Australian sheep blowfly</name>
    <dbReference type="NCBI Taxonomy" id="7375"/>
    <lineage>
        <taxon>Eukaryota</taxon>
        <taxon>Metazoa</taxon>
        <taxon>Ecdysozoa</taxon>
        <taxon>Arthropoda</taxon>
        <taxon>Hexapoda</taxon>
        <taxon>Insecta</taxon>
        <taxon>Pterygota</taxon>
        <taxon>Neoptera</taxon>
        <taxon>Endopterygota</taxon>
        <taxon>Diptera</taxon>
        <taxon>Brachycera</taxon>
        <taxon>Muscomorpha</taxon>
        <taxon>Oestroidea</taxon>
        <taxon>Calliphoridae</taxon>
        <taxon>Luciliinae</taxon>
        <taxon>Lucilia</taxon>
    </lineage>
</organism>
<name>A0A0L0CCN5_LUCCU</name>
<feature type="compositionally biased region" description="Low complexity" evidence="1">
    <location>
        <begin position="158"/>
        <end position="167"/>
    </location>
</feature>
<feature type="compositionally biased region" description="Basic residues" evidence="1">
    <location>
        <begin position="174"/>
        <end position="188"/>
    </location>
</feature>
<dbReference type="Pfam" id="PF16044">
    <property type="entry name" value="DUF4796_C"/>
    <property type="match status" value="1"/>
</dbReference>
<dbReference type="AlphaFoldDB" id="A0A0L0CCN5"/>
<dbReference type="OrthoDB" id="10065749at2759"/>
<feature type="domain" description="MKRN2 opposite strand protein-like N-terminal" evidence="3">
    <location>
        <begin position="119"/>
        <end position="147"/>
    </location>
</feature>
<dbReference type="Proteomes" id="UP000037069">
    <property type="component" value="Unassembled WGS sequence"/>
</dbReference>
<evidence type="ECO:0000313" key="5">
    <source>
        <dbReference type="Proteomes" id="UP000037069"/>
    </source>
</evidence>
<dbReference type="EMBL" id="JRES01000592">
    <property type="protein sequence ID" value="KNC29996.1"/>
    <property type="molecule type" value="Genomic_DNA"/>
</dbReference>
<feature type="region of interest" description="Disordered" evidence="1">
    <location>
        <begin position="73"/>
        <end position="95"/>
    </location>
</feature>
<dbReference type="InterPro" id="IPR053922">
    <property type="entry name" value="MKRN2OS-like_N"/>
</dbReference>
<feature type="compositionally biased region" description="Polar residues" evidence="1">
    <location>
        <begin position="82"/>
        <end position="94"/>
    </location>
</feature>
<evidence type="ECO:0000313" key="4">
    <source>
        <dbReference type="EMBL" id="KNC29996.1"/>
    </source>
</evidence>
<evidence type="ECO:0008006" key="6">
    <source>
        <dbReference type="Google" id="ProtNLM"/>
    </source>
</evidence>
<accession>A0A0L0CCN5</accession>
<dbReference type="InterPro" id="IPR032016">
    <property type="entry name" value="MKRN2OS-like"/>
</dbReference>
<dbReference type="PANTHER" id="PTHR33963">
    <property type="entry name" value="MKRN2 OPPOSITE STRAND PROTEIN"/>
    <property type="match status" value="1"/>
</dbReference>
<comment type="caution">
    <text evidence="4">The sequence shown here is derived from an EMBL/GenBank/DDBJ whole genome shotgun (WGS) entry which is preliminary data.</text>
</comment>
<dbReference type="PANTHER" id="PTHR33963:SF2">
    <property type="entry name" value="MKRN2 OPPOSITE STRAND PROTEIN"/>
    <property type="match status" value="1"/>
</dbReference>
<reference evidence="4 5" key="1">
    <citation type="journal article" date="2015" name="Nat. Commun.">
        <title>Lucilia cuprina genome unlocks parasitic fly biology to underpin future interventions.</title>
        <authorList>
            <person name="Anstead C.A."/>
            <person name="Korhonen P.K."/>
            <person name="Young N.D."/>
            <person name="Hall R.S."/>
            <person name="Jex A.R."/>
            <person name="Murali S.C."/>
            <person name="Hughes D.S."/>
            <person name="Lee S.F."/>
            <person name="Perry T."/>
            <person name="Stroehlein A.J."/>
            <person name="Ansell B.R."/>
            <person name="Breugelmans B."/>
            <person name="Hofmann A."/>
            <person name="Qu J."/>
            <person name="Dugan S."/>
            <person name="Lee S.L."/>
            <person name="Chao H."/>
            <person name="Dinh H."/>
            <person name="Han Y."/>
            <person name="Doddapaneni H.V."/>
            <person name="Worley K.C."/>
            <person name="Muzny D.M."/>
            <person name="Ioannidis P."/>
            <person name="Waterhouse R.M."/>
            <person name="Zdobnov E.M."/>
            <person name="James P.J."/>
            <person name="Bagnall N.H."/>
            <person name="Kotze A.C."/>
            <person name="Gibbs R.A."/>
            <person name="Richards S."/>
            <person name="Batterham P."/>
            <person name="Gasser R.B."/>
        </authorList>
    </citation>
    <scope>NUCLEOTIDE SEQUENCE [LARGE SCALE GENOMIC DNA]</scope>
    <source>
        <strain evidence="4 5">LS</strain>
        <tissue evidence="4">Full body</tissue>
    </source>
</reference>
<feature type="region of interest" description="Disordered" evidence="1">
    <location>
        <begin position="155"/>
        <end position="244"/>
    </location>
</feature>
<sequence>RIIKQASNQNKTGKNKTVFEIPKEDIRIKTTHTFPVKVNQFSLVTKEIHNNMLTTATATAGATTRKGTTMMTTRNMNSGNGSITSKTNTNTSVSRGIATDTDTATTTIKTTTTTITSDPGILCFHHCNVKVFCFTLPHICPQCKTALATYPNGDGNTSSSSAAAAASGGVGGSNRRKNKNMTKLKLKNNKSNNYNDDQSHAIDSNKHDYANNDVGDSGTKSHDDDNVTNNTDNSSNDDDDDNDLNRNSFSSHIMASRLLPFRLPYPFVRANQYPCAIVLRPTTGDFLNDYNNTTDLHIAVTTSTGCVVEFDRHGLRRHRTDNMSEWWQCLLVGDVPEPWYDYWDQVLFEICQQPDKWTVSHYHEDKHNCYTFVLTFLQALTYDKLSEAATSKTRFCEKYIVPRTTTAGKYISLYRKLRDAGIYVHHTNHQKVRYAKQGKQYQQQQQQLLQQRNSNKSNNLTTITTTSAAATGMTITKNSLVTNKYQQQKQQQQHLSNHHNHHSIISRPHSTLCTIEE</sequence>
<evidence type="ECO:0000259" key="3">
    <source>
        <dbReference type="Pfam" id="PF22795"/>
    </source>
</evidence>
<gene>
    <name evidence="4" type="ORF">FF38_05514</name>
</gene>
<feature type="non-terminal residue" evidence="4">
    <location>
        <position position="1"/>
    </location>
</feature>
<dbReference type="InterPro" id="IPR053921">
    <property type="entry name" value="MKRN2OS-like_C"/>
</dbReference>
<feature type="region of interest" description="Disordered" evidence="1">
    <location>
        <begin position="490"/>
        <end position="517"/>
    </location>
</feature>
<feature type="compositionally biased region" description="Polar residues" evidence="1">
    <location>
        <begin position="508"/>
        <end position="517"/>
    </location>
</feature>
<keyword evidence="5" id="KW-1185">Reference proteome</keyword>
<evidence type="ECO:0000256" key="1">
    <source>
        <dbReference type="SAM" id="MobiDB-lite"/>
    </source>
</evidence>
<feature type="domain" description="MKRN2 opposite strand protein-like C-terminal" evidence="2">
    <location>
        <begin position="260"/>
        <end position="417"/>
    </location>
</feature>